<protein>
    <recommendedName>
        <fullName evidence="4">Granulins domain-containing protein</fullName>
    </recommendedName>
</protein>
<proteinExistence type="predicted"/>
<evidence type="ECO:0000256" key="1">
    <source>
        <dbReference type="SAM" id="SignalP"/>
    </source>
</evidence>
<evidence type="ECO:0008006" key="4">
    <source>
        <dbReference type="Google" id="ProtNLM"/>
    </source>
</evidence>
<feature type="chain" id="PRO_5005502587" description="Granulins domain-containing protein" evidence="1">
    <location>
        <begin position="20"/>
        <end position="224"/>
    </location>
</feature>
<accession>A0A0K6G0A0</accession>
<reference evidence="2 3" key="1">
    <citation type="submission" date="2015-07" db="EMBL/GenBank/DDBJ databases">
        <authorList>
            <person name="Noorani M."/>
        </authorList>
    </citation>
    <scope>NUCLEOTIDE SEQUENCE [LARGE SCALE GENOMIC DNA]</scope>
    <source>
        <strain evidence="2">BBA 69670</strain>
    </source>
</reference>
<evidence type="ECO:0000313" key="2">
    <source>
        <dbReference type="EMBL" id="CUA71788.1"/>
    </source>
</evidence>
<dbReference type="EMBL" id="CYGV01001262">
    <property type="protein sequence ID" value="CUA71788.1"/>
    <property type="molecule type" value="Genomic_DNA"/>
</dbReference>
<keyword evidence="1" id="KW-0732">Signal</keyword>
<dbReference type="AlphaFoldDB" id="A0A0K6G0A0"/>
<keyword evidence="3" id="KW-1185">Reference proteome</keyword>
<sequence>MRVNILASVLFGLLSFAIATPVQEGTLDSLVDTIDPIASNHGTNLLARGKTSSPKPICEKKYGVCTNFSDICCPIGGSCCADRRCCGKGHHCVQSFDKGIRCRSNGHNLLKVPLISTTMRFNIPITILFGLLPLAAATPVGEGDLKAHAGDAPTRTTDSVSLAANGGSFSTELGDKHKIACPDAVAALDFIVTGPSTASAVAPMASLAASGAASRLMTRLKNER</sequence>
<dbReference type="Proteomes" id="UP000044841">
    <property type="component" value="Unassembled WGS sequence"/>
</dbReference>
<gene>
    <name evidence="2" type="ORF">RSOLAG22IIIB_09839</name>
</gene>
<feature type="signal peptide" evidence="1">
    <location>
        <begin position="1"/>
        <end position="19"/>
    </location>
</feature>
<evidence type="ECO:0000313" key="3">
    <source>
        <dbReference type="Proteomes" id="UP000044841"/>
    </source>
</evidence>
<name>A0A0K6G0A0_9AGAM</name>
<organism evidence="2 3">
    <name type="scientific">Rhizoctonia solani</name>
    <dbReference type="NCBI Taxonomy" id="456999"/>
    <lineage>
        <taxon>Eukaryota</taxon>
        <taxon>Fungi</taxon>
        <taxon>Dikarya</taxon>
        <taxon>Basidiomycota</taxon>
        <taxon>Agaricomycotina</taxon>
        <taxon>Agaricomycetes</taxon>
        <taxon>Cantharellales</taxon>
        <taxon>Ceratobasidiaceae</taxon>
        <taxon>Rhizoctonia</taxon>
    </lineage>
</organism>